<name>A0A401X682_ACEPA</name>
<comment type="caution">
    <text evidence="1">The sequence shown here is derived from an EMBL/GenBank/DDBJ whole genome shotgun (WGS) entry which is preliminary data.</text>
</comment>
<protein>
    <submittedName>
        <fullName evidence="1">Uncharacterized protein</fullName>
    </submittedName>
</protein>
<dbReference type="AlphaFoldDB" id="A0A401X682"/>
<proteinExistence type="predicted"/>
<keyword evidence="2" id="KW-1185">Reference proteome</keyword>
<sequence length="54" mass="6477">MENLFSVNPTKINLFKDFMCVMHIYKKHFLTLYCSVFLEHQFAGNAFLYLSPRK</sequence>
<accession>A0A401X682</accession>
<dbReference type="Proteomes" id="UP000287385">
    <property type="component" value="Unassembled WGS sequence"/>
</dbReference>
<gene>
    <name evidence="1" type="ORF">NBRC3278_2336</name>
</gene>
<organism evidence="1 2">
    <name type="scientific">Acetobacter pasteurianus NBRC 3278</name>
    <dbReference type="NCBI Taxonomy" id="1226660"/>
    <lineage>
        <taxon>Bacteria</taxon>
        <taxon>Pseudomonadati</taxon>
        <taxon>Pseudomonadota</taxon>
        <taxon>Alphaproteobacteria</taxon>
        <taxon>Acetobacterales</taxon>
        <taxon>Acetobacteraceae</taxon>
        <taxon>Acetobacter</taxon>
    </lineage>
</organism>
<evidence type="ECO:0000313" key="2">
    <source>
        <dbReference type="Proteomes" id="UP000287385"/>
    </source>
</evidence>
<dbReference type="EMBL" id="BDEV01000094">
    <property type="protein sequence ID" value="GCD63243.1"/>
    <property type="molecule type" value="Genomic_DNA"/>
</dbReference>
<reference evidence="1 2" key="1">
    <citation type="submission" date="2016-06" db="EMBL/GenBank/DDBJ databases">
        <title>Acetobacter pasteurianus NBRC 3278 whole genome sequencing project.</title>
        <authorList>
            <person name="Matsutani M."/>
            <person name="Shiwa Y."/>
            <person name="Okamoto-Kainuma A."/>
            <person name="Ishikawa M."/>
            <person name="Koizumi Y."/>
            <person name="Yoshikawa H."/>
            <person name="Yakushi T."/>
            <person name="Matsushita K."/>
        </authorList>
    </citation>
    <scope>NUCLEOTIDE SEQUENCE [LARGE SCALE GENOMIC DNA]</scope>
    <source>
        <strain evidence="1 2">NBRC 3278</strain>
    </source>
</reference>
<evidence type="ECO:0000313" key="1">
    <source>
        <dbReference type="EMBL" id="GCD63243.1"/>
    </source>
</evidence>